<evidence type="ECO:0000313" key="2">
    <source>
        <dbReference type="EMBL" id="MCT7375896.1"/>
    </source>
</evidence>
<feature type="chain" id="PRO_5045524507" evidence="1">
    <location>
        <begin position="25"/>
        <end position="198"/>
    </location>
</feature>
<comment type="caution">
    <text evidence="2">The sequence shown here is derived from an EMBL/GenBank/DDBJ whole genome shotgun (WGS) entry which is preliminary data.</text>
</comment>
<evidence type="ECO:0000313" key="3">
    <source>
        <dbReference type="Proteomes" id="UP001320831"/>
    </source>
</evidence>
<dbReference type="RefSeq" id="WP_260903182.1">
    <property type="nucleotide sequence ID" value="NZ_JAOCZP010000003.1"/>
</dbReference>
<evidence type="ECO:0000256" key="1">
    <source>
        <dbReference type="SAM" id="SignalP"/>
    </source>
</evidence>
<sequence length="198" mass="20824">MSTVVTTGAVVTLLCAAISFPASALARGFCNIDHVGDEEQQQLVVEAASAFYEGGEHLMAMLRAFESSDLDGVQTEAEAAAVFFDTSADTYLKAANAFESEDVLTDIDPSQILVMAGRQNADALTTVTGLAEMSTYAVLERCALGAGALREVSMAFPEVVEEDPKTSHFSELLNKFTDALSFGTVVSATFANAGGETE</sequence>
<dbReference type="Proteomes" id="UP001320831">
    <property type="component" value="Unassembled WGS sequence"/>
</dbReference>
<protein>
    <submittedName>
        <fullName evidence="2">Uncharacterized protein</fullName>
    </submittedName>
</protein>
<organism evidence="2 3">
    <name type="scientific">Chelativorans salis</name>
    <dbReference type="NCBI Taxonomy" id="2978478"/>
    <lineage>
        <taxon>Bacteria</taxon>
        <taxon>Pseudomonadati</taxon>
        <taxon>Pseudomonadota</taxon>
        <taxon>Alphaproteobacteria</taxon>
        <taxon>Hyphomicrobiales</taxon>
        <taxon>Phyllobacteriaceae</taxon>
        <taxon>Chelativorans</taxon>
    </lineage>
</organism>
<keyword evidence="1" id="KW-0732">Signal</keyword>
<proteinExistence type="predicted"/>
<keyword evidence="3" id="KW-1185">Reference proteome</keyword>
<name>A0ABT2LMU6_9HYPH</name>
<reference evidence="2 3" key="1">
    <citation type="submission" date="2022-09" db="EMBL/GenBank/DDBJ databases">
        <title>Chelativorans salina sp. nov., a novel slightly halophilic bacterium isolated from a saline lake sediment enrichment.</title>
        <authorList>
            <person name="Gao L."/>
            <person name="Fang B.-Z."/>
            <person name="Li W.-J."/>
        </authorList>
    </citation>
    <scope>NUCLEOTIDE SEQUENCE [LARGE SCALE GENOMIC DNA]</scope>
    <source>
        <strain evidence="2 3">EGI FJ00035</strain>
    </source>
</reference>
<dbReference type="EMBL" id="JAOCZP010000003">
    <property type="protein sequence ID" value="MCT7375896.1"/>
    <property type="molecule type" value="Genomic_DNA"/>
</dbReference>
<accession>A0ABT2LMU6</accession>
<feature type="signal peptide" evidence="1">
    <location>
        <begin position="1"/>
        <end position="24"/>
    </location>
</feature>
<gene>
    <name evidence="2" type="ORF">N5A92_12730</name>
</gene>